<feature type="chain" id="PRO_5045102712" evidence="1">
    <location>
        <begin position="28"/>
        <end position="349"/>
    </location>
</feature>
<dbReference type="PROSITE" id="PS51318">
    <property type="entry name" value="TAT"/>
    <property type="match status" value="1"/>
</dbReference>
<name>A0ABW0F1V7_9HYPH</name>
<feature type="domain" description="SsuA/THI5-like" evidence="2">
    <location>
        <begin position="52"/>
        <end position="264"/>
    </location>
</feature>
<protein>
    <submittedName>
        <fullName evidence="3">ABC transporter substrate-binding protein</fullName>
    </submittedName>
</protein>
<evidence type="ECO:0000259" key="2">
    <source>
        <dbReference type="Pfam" id="PF09084"/>
    </source>
</evidence>
<organism evidence="3 4">
    <name type="scientific">Bosea minatitlanensis</name>
    <dbReference type="NCBI Taxonomy" id="128782"/>
    <lineage>
        <taxon>Bacteria</taxon>
        <taxon>Pseudomonadati</taxon>
        <taxon>Pseudomonadota</taxon>
        <taxon>Alphaproteobacteria</taxon>
        <taxon>Hyphomicrobiales</taxon>
        <taxon>Boseaceae</taxon>
        <taxon>Bosea</taxon>
    </lineage>
</organism>
<sequence>MRVLSRRAPLSFSRRSFMLGGALAVSAAATRPAAAAMPIRFLLDWRIEGPTAPLLAAQERGYFRDEGLDVVFDVVGGPRQAVVQLASGDFDAALADVNALIRFRDANPGQDAQAVMMLHDRPAFAVIGRRSRGITPEPAGLEGRKLGAPAADAAFAQWPVFSRINQIDTGKVKLENIGFPVREPMLASGEVDAFFGFGPSSLPSLKARGVPADDIVVMTMAEHGLLLYGNAVIASARLAAQEPGAVRGLLRAILRGIRDVAANPGFGTQLVAQRAENVQPEVERERLALTLEQNMLTPYVRQHGLGGVDPARWAQALDQIALAQPFKDRGRAADSFSDAYLPARADRLF</sequence>
<evidence type="ECO:0000313" key="4">
    <source>
        <dbReference type="Proteomes" id="UP001595976"/>
    </source>
</evidence>
<dbReference type="RefSeq" id="WP_158443875.1">
    <property type="nucleotide sequence ID" value="NZ_JAOAOS010000014.1"/>
</dbReference>
<keyword evidence="1" id="KW-0732">Signal</keyword>
<dbReference type="Gene3D" id="3.40.190.10">
    <property type="entry name" value="Periplasmic binding protein-like II"/>
    <property type="match status" value="2"/>
</dbReference>
<evidence type="ECO:0000313" key="3">
    <source>
        <dbReference type="EMBL" id="MFC5293394.1"/>
    </source>
</evidence>
<evidence type="ECO:0000256" key="1">
    <source>
        <dbReference type="SAM" id="SignalP"/>
    </source>
</evidence>
<reference evidence="4" key="1">
    <citation type="journal article" date="2019" name="Int. J. Syst. Evol. Microbiol.">
        <title>The Global Catalogue of Microorganisms (GCM) 10K type strain sequencing project: providing services to taxonomists for standard genome sequencing and annotation.</title>
        <authorList>
            <consortium name="The Broad Institute Genomics Platform"/>
            <consortium name="The Broad Institute Genome Sequencing Center for Infectious Disease"/>
            <person name="Wu L."/>
            <person name="Ma J."/>
        </authorList>
    </citation>
    <scope>NUCLEOTIDE SEQUENCE [LARGE SCALE GENOMIC DNA]</scope>
    <source>
        <strain evidence="4">CGMCC 1.15643</strain>
    </source>
</reference>
<accession>A0ABW0F1V7</accession>
<gene>
    <name evidence="3" type="ORF">ACFPK2_10385</name>
</gene>
<dbReference type="EMBL" id="JBHSLI010000003">
    <property type="protein sequence ID" value="MFC5293394.1"/>
    <property type="molecule type" value="Genomic_DNA"/>
</dbReference>
<proteinExistence type="predicted"/>
<dbReference type="PANTHER" id="PTHR31528:SF15">
    <property type="entry name" value="RIBOFLAVIN-BINDING PROTEIN RIBY"/>
    <property type="match status" value="1"/>
</dbReference>
<dbReference type="PANTHER" id="PTHR31528">
    <property type="entry name" value="4-AMINO-5-HYDROXYMETHYL-2-METHYLPYRIMIDINE PHOSPHATE SYNTHASE THI11-RELATED"/>
    <property type="match status" value="1"/>
</dbReference>
<comment type="caution">
    <text evidence="3">The sequence shown here is derived from an EMBL/GenBank/DDBJ whole genome shotgun (WGS) entry which is preliminary data.</text>
</comment>
<dbReference type="InterPro" id="IPR006311">
    <property type="entry name" value="TAT_signal"/>
</dbReference>
<dbReference type="Proteomes" id="UP001595976">
    <property type="component" value="Unassembled WGS sequence"/>
</dbReference>
<dbReference type="Pfam" id="PF09084">
    <property type="entry name" value="NMT1"/>
    <property type="match status" value="1"/>
</dbReference>
<dbReference type="InterPro" id="IPR015168">
    <property type="entry name" value="SsuA/THI5"/>
</dbReference>
<feature type="signal peptide" evidence="1">
    <location>
        <begin position="1"/>
        <end position="27"/>
    </location>
</feature>
<dbReference type="InterPro" id="IPR027939">
    <property type="entry name" value="NMT1/THI5"/>
</dbReference>
<dbReference type="SUPFAM" id="SSF53850">
    <property type="entry name" value="Periplasmic binding protein-like II"/>
    <property type="match status" value="1"/>
</dbReference>
<keyword evidence="4" id="KW-1185">Reference proteome</keyword>